<protein>
    <recommendedName>
        <fullName evidence="1">PKD domain-containing protein</fullName>
    </recommendedName>
</protein>
<evidence type="ECO:0000313" key="3">
    <source>
        <dbReference type="Proteomes" id="UP000279089"/>
    </source>
</evidence>
<dbReference type="EMBL" id="RMBX01000011">
    <property type="protein sequence ID" value="RPD39464.1"/>
    <property type="molecule type" value="Genomic_DNA"/>
</dbReference>
<dbReference type="Pfam" id="PF16820">
    <property type="entry name" value="PKD_3"/>
    <property type="match status" value="1"/>
</dbReference>
<dbReference type="AlphaFoldDB" id="A0A3N4M7I9"/>
<dbReference type="InterPro" id="IPR000601">
    <property type="entry name" value="PKD_dom"/>
</dbReference>
<dbReference type="InterPro" id="IPR013783">
    <property type="entry name" value="Ig-like_fold"/>
</dbReference>
<accession>A0A3N4M7I9</accession>
<organism evidence="2 3">
    <name type="scientific">Chitinophaga barathri</name>
    <dbReference type="NCBI Taxonomy" id="1647451"/>
    <lineage>
        <taxon>Bacteria</taxon>
        <taxon>Pseudomonadati</taxon>
        <taxon>Bacteroidota</taxon>
        <taxon>Chitinophagia</taxon>
        <taxon>Chitinophagales</taxon>
        <taxon>Chitinophagaceae</taxon>
        <taxon>Chitinophaga</taxon>
    </lineage>
</organism>
<dbReference type="Gene3D" id="2.60.40.10">
    <property type="entry name" value="Immunoglobulins"/>
    <property type="match status" value="1"/>
</dbReference>
<name>A0A3N4M7I9_9BACT</name>
<dbReference type="InterPro" id="IPR041696">
    <property type="entry name" value="PKD_3"/>
</dbReference>
<dbReference type="InterPro" id="IPR035986">
    <property type="entry name" value="PKD_dom_sf"/>
</dbReference>
<reference evidence="3" key="1">
    <citation type="submission" date="2018-11" db="EMBL/GenBank/DDBJ databases">
        <title>Chitinophaga lutea sp.nov., isolate from arsenic contaminated soil.</title>
        <authorList>
            <person name="Zong Y."/>
        </authorList>
    </citation>
    <scope>NUCLEOTIDE SEQUENCE [LARGE SCALE GENOMIC DNA]</scope>
    <source>
        <strain evidence="3">YLT18</strain>
    </source>
</reference>
<gene>
    <name evidence="2" type="ORF">EG028_20305</name>
</gene>
<evidence type="ECO:0000259" key="1">
    <source>
        <dbReference type="PROSITE" id="PS50093"/>
    </source>
</evidence>
<comment type="caution">
    <text evidence="2">The sequence shown here is derived from an EMBL/GenBank/DDBJ whole genome shotgun (WGS) entry which is preliminary data.</text>
</comment>
<dbReference type="Proteomes" id="UP000279089">
    <property type="component" value="Unassembled WGS sequence"/>
</dbReference>
<sequence length="496" mass="55281">MDKLKNMKKVILLKILTVVIFLAASCRKDQYLAPDISGVGADTIILNIGDKTVLAPNITNLKGNSYIWLVNGKETVRDQINFTFQATEPGNFDVTFKANNKGGAAEQLFEIFVEKPIAISIDGQLAVSMCNVIEITPSVTGPDRDDYEYEWSIGDSVIGKKRNLSFISAGAGSYELTLRATAGKQTATSSRTIIVKAEQYGNNANTVLEYAPAPGKNHNWSIIGTADLWDFGAEQPLPYSEFLTKAGVLRKENAGNGLFLGSWGGSATFKFDHTVVNVPALPDLELTAIYSNLDPPAVYVAYDRNKNGTPDNDEWYEIKNEDYGIEDLPDYEMTFTYTKTVTDTRRIYTYFTWKDNQLEPVGGEIVNMKSFSSSMTYTGAFSTRGFFPGYNMTDIPTKQVALLDGWQNSFTRKGKRITRNLSGAPQFFRKLNVDIDMAVNVSGESVQLPGIDFVKVQKVVYPFQQDFNDGNKLKDFNMEESRMLQVYGILDKHLKN</sequence>
<dbReference type="CDD" id="cd00146">
    <property type="entry name" value="PKD"/>
    <property type="match status" value="1"/>
</dbReference>
<dbReference type="OrthoDB" id="975810at2"/>
<dbReference type="PROSITE" id="PS51257">
    <property type="entry name" value="PROKAR_LIPOPROTEIN"/>
    <property type="match status" value="1"/>
</dbReference>
<dbReference type="PROSITE" id="PS50093">
    <property type="entry name" value="PKD"/>
    <property type="match status" value="1"/>
</dbReference>
<evidence type="ECO:0000313" key="2">
    <source>
        <dbReference type="EMBL" id="RPD39464.1"/>
    </source>
</evidence>
<dbReference type="SUPFAM" id="SSF49299">
    <property type="entry name" value="PKD domain"/>
    <property type="match status" value="1"/>
</dbReference>
<feature type="domain" description="PKD" evidence="1">
    <location>
        <begin position="145"/>
        <end position="198"/>
    </location>
</feature>
<proteinExistence type="predicted"/>
<keyword evidence="3" id="KW-1185">Reference proteome</keyword>